<evidence type="ECO:0000313" key="1">
    <source>
        <dbReference type="EMBL" id="RHK47878.1"/>
    </source>
</evidence>
<gene>
    <name evidence="1" type="ORF">DW064_09995</name>
</gene>
<accession>A0AA92V4N0</accession>
<organism evidence="1 2">
    <name type="scientific">Segatella copri</name>
    <dbReference type="NCBI Taxonomy" id="165179"/>
    <lineage>
        <taxon>Bacteria</taxon>
        <taxon>Pseudomonadati</taxon>
        <taxon>Bacteroidota</taxon>
        <taxon>Bacteroidia</taxon>
        <taxon>Bacteroidales</taxon>
        <taxon>Prevotellaceae</taxon>
        <taxon>Segatella</taxon>
    </lineage>
</organism>
<dbReference type="EMBL" id="QRNN01000039">
    <property type="protein sequence ID" value="RHK47878.1"/>
    <property type="molecule type" value="Genomic_DNA"/>
</dbReference>
<dbReference type="Proteomes" id="UP000284562">
    <property type="component" value="Unassembled WGS sequence"/>
</dbReference>
<sequence length="59" mass="7375">MQKKQEKKRLFFRNRSRNRSHFPQPFPKRFLCFLLLLSWKISIFAGAFNKKEKEIWQNM</sequence>
<protein>
    <submittedName>
        <fullName evidence="1">Uncharacterized protein</fullName>
    </submittedName>
</protein>
<comment type="caution">
    <text evidence="1">The sequence shown here is derived from an EMBL/GenBank/DDBJ whole genome shotgun (WGS) entry which is preliminary data.</text>
</comment>
<reference evidence="1 2" key="1">
    <citation type="submission" date="2018-08" db="EMBL/GenBank/DDBJ databases">
        <title>A genome reference for cultivated species of the human gut microbiota.</title>
        <authorList>
            <person name="Zou Y."/>
            <person name="Xue W."/>
            <person name="Luo G."/>
        </authorList>
    </citation>
    <scope>NUCLEOTIDE SEQUENCE [LARGE SCALE GENOMIC DNA]</scope>
    <source>
        <strain evidence="1 2">AF43-2</strain>
    </source>
</reference>
<dbReference type="AlphaFoldDB" id="A0AA92V4N0"/>
<evidence type="ECO:0000313" key="2">
    <source>
        <dbReference type="Proteomes" id="UP000284562"/>
    </source>
</evidence>
<proteinExistence type="predicted"/>
<name>A0AA92V4N0_9BACT</name>